<dbReference type="SUPFAM" id="SSF53098">
    <property type="entry name" value="Ribonuclease H-like"/>
    <property type="match status" value="1"/>
</dbReference>
<feature type="domain" description="Transposase-like Mu C-terminal" evidence="2">
    <location>
        <begin position="483"/>
        <end position="548"/>
    </location>
</feature>
<evidence type="ECO:0000259" key="2">
    <source>
        <dbReference type="Pfam" id="PF09299"/>
    </source>
</evidence>
<dbReference type="Proteomes" id="UP000677152">
    <property type="component" value="Chromosome"/>
</dbReference>
<evidence type="ECO:0000313" key="4">
    <source>
        <dbReference type="Proteomes" id="UP000677152"/>
    </source>
</evidence>
<organism evidence="3 4">
    <name type="scientific">Actinosynnema pretiosum subsp. pretiosum</name>
    <dbReference type="NCBI Taxonomy" id="103721"/>
    <lineage>
        <taxon>Bacteria</taxon>
        <taxon>Bacillati</taxon>
        <taxon>Actinomycetota</taxon>
        <taxon>Actinomycetes</taxon>
        <taxon>Pseudonocardiales</taxon>
        <taxon>Pseudonocardiaceae</taxon>
        <taxon>Actinosynnema</taxon>
    </lineage>
</organism>
<protein>
    <submittedName>
        <fullName evidence="3">Mu transposase C-terminal domain-containing protein</fullName>
    </submittedName>
</protein>
<dbReference type="InterPro" id="IPR036397">
    <property type="entry name" value="RNaseH_sf"/>
</dbReference>
<dbReference type="Gene3D" id="3.30.420.10">
    <property type="entry name" value="Ribonuclease H-like superfamily/Ribonuclease H"/>
    <property type="match status" value="1"/>
</dbReference>
<dbReference type="AlphaFoldDB" id="A0AA45R650"/>
<sequence length="560" mass="61301">MTLSRPPLVRTGDKVLVNGSAHTVTVLSAARVRLADVTGTESACSSADLFSSPGFRVLAQARPELPAQGLPDGLPADAADQARWWEHHIVEVITGVPPDAGARARPRPEYDPAMRTLRQRELAKVSELTGAGHAVALSTFQRLRLSYEKDGVWGLVDHRVARPRGATTDERVVRAIGQAVAEESSRSAGEAGGLRRRVEQILADRHGIDPASVMPARATFYRLAKQISAGGHVSGSSRRAPAAQPDDRFGTVTAVRPGEWMRIESTPLDVRVELDGGVIGRVELTWLIDLATRTIPAAVLSPATRAVDAALLLARSLAPEPRRPGWARAQRMLRSALPHRRLTEFDRRLAHAAARPVIVPETIMCDHGVVHLSKAFRNACRAMGITVQPPPGGAGEAGLPAVGSLFGQHVAGHVHTDAAWSAVELQELLDEWLVVLWQNSPQDGLRHPVTPGKALTPNEMYAALVENAGYVPVPLAEDDYVELLPATWRAINSYGVKIRHRTYDSAALDLHRRRRSGVDGRKGWWEVRHDPHDVSRVWVRDHRDGGWIQAWWTRVRPTPR</sequence>
<dbReference type="Pfam" id="PF09299">
    <property type="entry name" value="Mu-transpos_C"/>
    <property type="match status" value="1"/>
</dbReference>
<evidence type="ECO:0000256" key="1">
    <source>
        <dbReference type="SAM" id="MobiDB-lite"/>
    </source>
</evidence>
<name>A0AA45R650_9PSEU</name>
<reference evidence="3" key="1">
    <citation type="submission" date="2021-04" db="EMBL/GenBank/DDBJ databases">
        <title>Genomic sequence of Actinosynnema pretiosum subsp. pretiosum ATCC 31280 (C-14919).</title>
        <authorList>
            <person name="Bai L."/>
            <person name="Wang X."/>
            <person name="Xiao Y."/>
        </authorList>
    </citation>
    <scope>NUCLEOTIDE SEQUENCE</scope>
    <source>
        <strain evidence="3">ATCC 31280</strain>
    </source>
</reference>
<dbReference type="EMBL" id="CP073249">
    <property type="protein sequence ID" value="QUF06333.1"/>
    <property type="molecule type" value="Genomic_DNA"/>
</dbReference>
<evidence type="ECO:0000313" key="3">
    <source>
        <dbReference type="EMBL" id="QUF06333.1"/>
    </source>
</evidence>
<proteinExistence type="predicted"/>
<dbReference type="InterPro" id="IPR012337">
    <property type="entry name" value="RNaseH-like_sf"/>
</dbReference>
<accession>A0AA45R650</accession>
<dbReference type="GO" id="GO:0003676">
    <property type="term" value="F:nucleic acid binding"/>
    <property type="evidence" value="ECO:0007669"/>
    <property type="project" value="InterPro"/>
</dbReference>
<gene>
    <name evidence="3" type="ORF">KCV87_09895</name>
</gene>
<feature type="region of interest" description="Disordered" evidence="1">
    <location>
        <begin position="231"/>
        <end position="250"/>
    </location>
</feature>
<dbReference type="InterPro" id="IPR015378">
    <property type="entry name" value="Transposase-like_Mu_C"/>
</dbReference>